<dbReference type="SUPFAM" id="SSF52317">
    <property type="entry name" value="Class I glutamine amidotransferase-like"/>
    <property type="match status" value="1"/>
</dbReference>
<sequence length="500" mass="56201">MAKNIMLLGTASGVGKSTVSSAICRYFTNKDIKTVPFKALNISLNSFVTEEGLEMGRAQVVQAEACKLIPHVDMNPILLKPAGNSKTQVIVNGKVYCNIDSYKYRTLTEELREKVKKTYEKVSNNYELVVLEGSGSCAEINLKDNDIGNTHTAKMADAPVILVSDIDRGGVFASIVGTLMLLNEDERNRVKGVIINKFRGNVEYFKPAMKQLEDIIKIPVLGAMPYFQLDIEDEDGVTDKINNNVKENTVDIGIIRLPHMSNFTDFNSLNRVQGINIRYIKTKKDMKNPHIIIIPGTKNTIADLRWLKESGLFEEIKELKDKGTIIFGICGGYQILGNKISDPLGLEEGENEEEEGFGFLDINTIFNKEKTTKQTIGKIKTKGSFMKDSFDKTVKGYEIHNGISDIGKNSNIFIESEDGEIVGLCSKDFTVFGTYLHGVFDSLEFNEAFTKDLKSFYKINNDSNEKIEDYDKYKNDQYDKLAKLFEENIDIEKLRQIIGL</sequence>
<keyword evidence="2 4" id="KW-0169">Cobalamin biosynthesis</keyword>
<dbReference type="InterPro" id="IPR033949">
    <property type="entry name" value="CobQ_GATase1"/>
</dbReference>
<feature type="active site" description="Nucleophile" evidence="4">
    <location>
        <position position="330"/>
    </location>
</feature>
<dbReference type="OrthoDB" id="9808302at2"/>
<feature type="domain" description="CobB/CobQ-like glutamine amidotransferase" evidence="6">
    <location>
        <begin position="251"/>
        <end position="442"/>
    </location>
</feature>
<keyword evidence="8" id="KW-1185">Reference proteome</keyword>
<name>A0A1M4Y312_9CLOT</name>
<evidence type="ECO:0000256" key="3">
    <source>
        <dbReference type="ARBA" id="ARBA00022962"/>
    </source>
</evidence>
<dbReference type="Proteomes" id="UP000184035">
    <property type="component" value="Unassembled WGS sequence"/>
</dbReference>
<dbReference type="CDD" id="cd05389">
    <property type="entry name" value="CobQ_N"/>
    <property type="match status" value="1"/>
</dbReference>
<dbReference type="InterPro" id="IPR011698">
    <property type="entry name" value="GATase_3"/>
</dbReference>
<proteinExistence type="inferred from homology"/>
<dbReference type="Gene3D" id="3.40.50.880">
    <property type="match status" value="1"/>
</dbReference>
<dbReference type="PANTHER" id="PTHR21343">
    <property type="entry name" value="DETHIOBIOTIN SYNTHETASE"/>
    <property type="match status" value="1"/>
</dbReference>
<evidence type="ECO:0000259" key="5">
    <source>
        <dbReference type="Pfam" id="PF01656"/>
    </source>
</evidence>
<evidence type="ECO:0000313" key="7">
    <source>
        <dbReference type="EMBL" id="SHE99966.1"/>
    </source>
</evidence>
<feature type="active site" evidence="4">
    <location>
        <position position="437"/>
    </location>
</feature>
<dbReference type="EMBL" id="FQVM01000023">
    <property type="protein sequence ID" value="SHE99966.1"/>
    <property type="molecule type" value="Genomic_DNA"/>
</dbReference>
<dbReference type="CDD" id="cd01750">
    <property type="entry name" value="GATase1_CobQ"/>
    <property type="match status" value="1"/>
</dbReference>
<dbReference type="InterPro" id="IPR047045">
    <property type="entry name" value="CobQ_N"/>
</dbReference>
<dbReference type="GO" id="GO:0015420">
    <property type="term" value="F:ABC-type vitamin B12 transporter activity"/>
    <property type="evidence" value="ECO:0007669"/>
    <property type="project" value="UniProtKB-UniRule"/>
</dbReference>
<feature type="domain" description="CobQ/CobB/MinD/ParA nucleotide binding" evidence="5">
    <location>
        <begin position="5"/>
        <end position="228"/>
    </location>
</feature>
<dbReference type="SUPFAM" id="SSF52540">
    <property type="entry name" value="P-loop containing nucleoside triphosphate hydrolases"/>
    <property type="match status" value="1"/>
</dbReference>
<comment type="similarity">
    <text evidence="4">Belongs to the CobB/CobQ family. CobQ subfamily.</text>
</comment>
<dbReference type="Pfam" id="PF07685">
    <property type="entry name" value="GATase_3"/>
    <property type="match status" value="1"/>
</dbReference>
<evidence type="ECO:0000256" key="4">
    <source>
        <dbReference type="HAMAP-Rule" id="MF_00028"/>
    </source>
</evidence>
<dbReference type="InterPro" id="IPR002586">
    <property type="entry name" value="CobQ/CobB/MinD/ParA_Nub-bd_dom"/>
</dbReference>
<dbReference type="NCBIfam" id="TIGR00313">
    <property type="entry name" value="cobQ"/>
    <property type="match status" value="1"/>
</dbReference>
<dbReference type="UniPathway" id="UPA00148"/>
<dbReference type="HAMAP" id="MF_00028">
    <property type="entry name" value="CobQ"/>
    <property type="match status" value="1"/>
</dbReference>
<dbReference type="Gene3D" id="3.40.50.300">
    <property type="entry name" value="P-loop containing nucleotide triphosphate hydrolases"/>
    <property type="match status" value="1"/>
</dbReference>
<comment type="function">
    <text evidence="4">Catalyzes amidations at positions B, D, E, and G on adenosylcobyrinic A,C-diamide. NH(2) groups are provided by glutamine, and one molecule of ATP is hydrogenolyzed for each amidation.</text>
</comment>
<evidence type="ECO:0000256" key="1">
    <source>
        <dbReference type="ARBA" id="ARBA00004953"/>
    </source>
</evidence>
<dbReference type="AlphaFoldDB" id="A0A1M4Y312"/>
<keyword evidence="3 4" id="KW-0315">Glutamine amidotransferase</keyword>
<gene>
    <name evidence="4" type="primary">cobQ</name>
    <name evidence="7" type="ORF">SAMN05443638_12326</name>
</gene>
<dbReference type="PANTHER" id="PTHR21343:SF1">
    <property type="entry name" value="COBYRIC ACID SYNTHASE"/>
    <property type="match status" value="1"/>
</dbReference>
<organism evidence="7 8">
    <name type="scientific">Clostridium fallax</name>
    <dbReference type="NCBI Taxonomy" id="1533"/>
    <lineage>
        <taxon>Bacteria</taxon>
        <taxon>Bacillati</taxon>
        <taxon>Bacillota</taxon>
        <taxon>Clostridia</taxon>
        <taxon>Eubacteriales</taxon>
        <taxon>Clostridiaceae</taxon>
        <taxon>Clostridium</taxon>
    </lineage>
</organism>
<dbReference type="InterPro" id="IPR029062">
    <property type="entry name" value="Class_I_gatase-like"/>
</dbReference>
<evidence type="ECO:0000259" key="6">
    <source>
        <dbReference type="Pfam" id="PF07685"/>
    </source>
</evidence>
<protein>
    <recommendedName>
        <fullName evidence="4">Cobyric acid synthase</fullName>
    </recommendedName>
</protein>
<dbReference type="NCBIfam" id="NF001989">
    <property type="entry name" value="PRK00784.1"/>
    <property type="match status" value="1"/>
</dbReference>
<dbReference type="RefSeq" id="WP_072897018.1">
    <property type="nucleotide sequence ID" value="NZ_FQVM01000023.1"/>
</dbReference>
<dbReference type="GO" id="GO:0009236">
    <property type="term" value="P:cobalamin biosynthetic process"/>
    <property type="evidence" value="ECO:0007669"/>
    <property type="project" value="UniProtKB-UniRule"/>
</dbReference>
<comment type="pathway">
    <text evidence="1 4">Cofactor biosynthesis; adenosylcobalamin biosynthesis.</text>
</comment>
<dbReference type="InterPro" id="IPR004459">
    <property type="entry name" value="CobQ_synth"/>
</dbReference>
<dbReference type="STRING" id="1533.SAMN05443638_12326"/>
<evidence type="ECO:0000256" key="2">
    <source>
        <dbReference type="ARBA" id="ARBA00022573"/>
    </source>
</evidence>
<dbReference type="GO" id="GO:0003824">
    <property type="term" value="F:catalytic activity"/>
    <property type="evidence" value="ECO:0007669"/>
    <property type="project" value="InterPro"/>
</dbReference>
<dbReference type="InterPro" id="IPR027417">
    <property type="entry name" value="P-loop_NTPase"/>
</dbReference>
<dbReference type="PROSITE" id="PS51274">
    <property type="entry name" value="GATASE_COBBQ"/>
    <property type="match status" value="1"/>
</dbReference>
<reference evidence="7 8" key="1">
    <citation type="submission" date="2016-11" db="EMBL/GenBank/DDBJ databases">
        <authorList>
            <person name="Jaros S."/>
            <person name="Januszkiewicz K."/>
            <person name="Wedrychowicz H."/>
        </authorList>
    </citation>
    <scope>NUCLEOTIDE SEQUENCE [LARGE SCALE GENOMIC DNA]</scope>
    <source>
        <strain evidence="7 8">DSM 2631</strain>
    </source>
</reference>
<dbReference type="Pfam" id="PF01656">
    <property type="entry name" value="CbiA"/>
    <property type="match status" value="1"/>
</dbReference>
<evidence type="ECO:0000313" key="8">
    <source>
        <dbReference type="Proteomes" id="UP000184035"/>
    </source>
</evidence>
<accession>A0A1M4Y312</accession>